<evidence type="ECO:0000259" key="8">
    <source>
        <dbReference type="PROSITE" id="PS50104"/>
    </source>
</evidence>
<evidence type="ECO:0000313" key="10">
    <source>
        <dbReference type="Proteomes" id="UP000596661"/>
    </source>
</evidence>
<gene>
    <name evidence="9" type="primary">LOC115719447</name>
</gene>
<evidence type="ECO:0000256" key="7">
    <source>
        <dbReference type="SAM" id="MobiDB-lite"/>
    </source>
</evidence>
<evidence type="ECO:0000256" key="1">
    <source>
        <dbReference type="ARBA" id="ARBA00011982"/>
    </source>
</evidence>
<dbReference type="FunFam" id="3.40.50.10140:FF:000007">
    <property type="entry name" value="Disease resistance protein (TIR-NBS-LRR class)"/>
    <property type="match status" value="1"/>
</dbReference>
<comment type="catalytic activity">
    <reaction evidence="6">
        <text>NAD(+) + H2O = ADP-D-ribose + nicotinamide + H(+)</text>
        <dbReference type="Rhea" id="RHEA:16301"/>
        <dbReference type="ChEBI" id="CHEBI:15377"/>
        <dbReference type="ChEBI" id="CHEBI:15378"/>
        <dbReference type="ChEBI" id="CHEBI:17154"/>
        <dbReference type="ChEBI" id="CHEBI:57540"/>
        <dbReference type="ChEBI" id="CHEBI:57967"/>
        <dbReference type="EC" id="3.2.2.6"/>
    </reaction>
    <physiologicalReaction direction="left-to-right" evidence="6">
        <dbReference type="Rhea" id="RHEA:16302"/>
    </physiologicalReaction>
</comment>
<dbReference type="InterPro" id="IPR044974">
    <property type="entry name" value="Disease_R_plants"/>
</dbReference>
<dbReference type="InterPro" id="IPR002182">
    <property type="entry name" value="NB-ARC"/>
</dbReference>
<dbReference type="InterPro" id="IPR027417">
    <property type="entry name" value="P-loop_NTPase"/>
</dbReference>
<dbReference type="InterPro" id="IPR045344">
    <property type="entry name" value="C-JID"/>
</dbReference>
<dbReference type="Pfam" id="PF01582">
    <property type="entry name" value="TIR"/>
    <property type="match status" value="1"/>
</dbReference>
<dbReference type="Pfam" id="PF00931">
    <property type="entry name" value="NB-ARC"/>
    <property type="match status" value="1"/>
</dbReference>
<feature type="domain" description="TIR" evidence="8">
    <location>
        <begin position="18"/>
        <end position="182"/>
    </location>
</feature>
<dbReference type="GO" id="GO:0006952">
    <property type="term" value="P:defense response"/>
    <property type="evidence" value="ECO:0007669"/>
    <property type="project" value="InterPro"/>
</dbReference>
<name>A0A803PYQ0_CANSA</name>
<reference evidence="9" key="2">
    <citation type="submission" date="2021-03" db="UniProtKB">
        <authorList>
            <consortium name="EnsemblPlants"/>
        </authorList>
    </citation>
    <scope>IDENTIFICATION</scope>
</reference>
<dbReference type="PRINTS" id="PR00364">
    <property type="entry name" value="DISEASERSIST"/>
</dbReference>
<dbReference type="InterPro" id="IPR011713">
    <property type="entry name" value="Leu-rich_rpt_3"/>
</dbReference>
<evidence type="ECO:0000256" key="2">
    <source>
        <dbReference type="ARBA" id="ARBA00022614"/>
    </source>
</evidence>
<dbReference type="AlphaFoldDB" id="A0A803PYQ0"/>
<organism evidence="9 10">
    <name type="scientific">Cannabis sativa</name>
    <name type="common">Hemp</name>
    <name type="synonym">Marijuana</name>
    <dbReference type="NCBI Taxonomy" id="3483"/>
    <lineage>
        <taxon>Eukaryota</taxon>
        <taxon>Viridiplantae</taxon>
        <taxon>Streptophyta</taxon>
        <taxon>Embryophyta</taxon>
        <taxon>Tracheophyta</taxon>
        <taxon>Spermatophyta</taxon>
        <taxon>Magnoliopsida</taxon>
        <taxon>eudicotyledons</taxon>
        <taxon>Gunneridae</taxon>
        <taxon>Pentapetalae</taxon>
        <taxon>rosids</taxon>
        <taxon>fabids</taxon>
        <taxon>Rosales</taxon>
        <taxon>Cannabaceae</taxon>
        <taxon>Cannabis</taxon>
    </lineage>
</organism>
<protein>
    <recommendedName>
        <fullName evidence="1">ADP-ribosyl cyclase/cyclic ADP-ribose hydrolase</fullName>
        <ecNumber evidence="1">3.2.2.6</ecNumber>
    </recommendedName>
</protein>
<dbReference type="OMA" id="RAHRITC"/>
<evidence type="ECO:0000256" key="4">
    <source>
        <dbReference type="ARBA" id="ARBA00022801"/>
    </source>
</evidence>
<dbReference type="PANTHER" id="PTHR11017">
    <property type="entry name" value="LEUCINE-RICH REPEAT-CONTAINING PROTEIN"/>
    <property type="match status" value="1"/>
</dbReference>
<dbReference type="EnsemblPlants" id="evm.model.06.523">
    <property type="protein sequence ID" value="cds.evm.model.06.523"/>
    <property type="gene ID" value="evm.TU.06.523"/>
</dbReference>
<evidence type="ECO:0000256" key="6">
    <source>
        <dbReference type="ARBA" id="ARBA00047304"/>
    </source>
</evidence>
<dbReference type="InterPro" id="IPR058192">
    <property type="entry name" value="WHD_ROQ1-like"/>
</dbReference>
<keyword evidence="3" id="KW-0677">Repeat</keyword>
<dbReference type="InterPro" id="IPR042197">
    <property type="entry name" value="Apaf_helical"/>
</dbReference>
<evidence type="ECO:0000256" key="3">
    <source>
        <dbReference type="ARBA" id="ARBA00022737"/>
    </source>
</evidence>
<dbReference type="Pfam" id="PF23282">
    <property type="entry name" value="WHD_ROQ1"/>
    <property type="match status" value="1"/>
</dbReference>
<proteinExistence type="predicted"/>
<dbReference type="SMART" id="SM00255">
    <property type="entry name" value="TIR"/>
    <property type="match status" value="1"/>
</dbReference>
<feature type="region of interest" description="Disordered" evidence="7">
    <location>
        <begin position="1062"/>
        <end position="1099"/>
    </location>
</feature>
<dbReference type="Gramene" id="evm.model.06.523">
    <property type="protein sequence ID" value="cds.evm.model.06.523"/>
    <property type="gene ID" value="evm.TU.06.523"/>
</dbReference>
<dbReference type="Gene3D" id="3.80.10.10">
    <property type="entry name" value="Ribonuclease Inhibitor"/>
    <property type="match status" value="2"/>
</dbReference>
<dbReference type="Gene3D" id="1.10.8.430">
    <property type="entry name" value="Helical domain of apoptotic protease-activating factors"/>
    <property type="match status" value="1"/>
</dbReference>
<keyword evidence="2" id="KW-0433">Leucine-rich repeat</keyword>
<dbReference type="PANTHER" id="PTHR11017:SF479">
    <property type="entry name" value="DISEASE RESISTANCE PROTEIN (TIR-NBS-LRR CLASS) FAMILY"/>
    <property type="match status" value="1"/>
</dbReference>
<dbReference type="FunFam" id="1.10.8.430:FF:000002">
    <property type="entry name" value="Disease resistance protein (TIR-NBS-LRR class)"/>
    <property type="match status" value="1"/>
</dbReference>
<keyword evidence="5" id="KW-0520">NAD</keyword>
<dbReference type="SUPFAM" id="SSF52200">
    <property type="entry name" value="Toll/Interleukin receptor TIR domain"/>
    <property type="match status" value="1"/>
</dbReference>
<dbReference type="InterPro" id="IPR032675">
    <property type="entry name" value="LRR_dom_sf"/>
</dbReference>
<accession>A0A803PYQ0</accession>
<keyword evidence="10" id="KW-1185">Reference proteome</keyword>
<keyword evidence="4" id="KW-0378">Hydrolase</keyword>
<dbReference type="EMBL" id="UZAU01000566">
    <property type="status" value="NOT_ANNOTATED_CDS"/>
    <property type="molecule type" value="Genomic_DNA"/>
</dbReference>
<dbReference type="GO" id="GO:0061809">
    <property type="term" value="F:NAD+ nucleosidase activity, cyclic ADP-ribose generating"/>
    <property type="evidence" value="ECO:0007669"/>
    <property type="project" value="UniProtKB-EC"/>
</dbReference>
<sequence>MASSSSSVVVVDDDQVVNKYDVFISFRGVDTRDSFTSHVYSALCRKKVETYIDYKLERGHEISPALLRAIEDSKLSLVIFSQNYASSSWCLDELVHILKCKHRNGQLVVPVFHGIDPSHVRKQKGSYEVAFAQLQQRFHIDKVKEWRDALESAANLSGWDSLNTRPESKLVEAIVEDIINKLNSVYVSSSSSDDDSKGLVGISKRYEQVMSLLTIESYDIRVVGIWGIGGIGKTTLASVIFTRLISQFEGGCFLPNVREEAQKHGLNHLRTKLLSTLLEEETSSASNMVAGSTFARSRLRRKKVLIVLDDVNDSEQLELLVGDHDNWFGLGSRIIVTTRDIQVLRKGANEVYEVKELDFDEALQLFQLNAFKNSSPPSTDYIELSERVVDYTKGVPLALKVLGSYLHSRSKKEWESALNKLKKMPNMKIHSVLRISYDGLDEKEKDIFLDIVCFFKGEDRSLVENILDGCDLFADIGITDLINKSLITIIENRVWMHDLLQEMGWEIVRQESKDLGKRSRLWIADDVCRVLKTNTGTATIEGIFLDMSKMRDVDLNPEVFVNMYNLRLLKIYNSNNLIKGCKLHFTRGLQCLPDALRYLHWYGYPLKSLPSNFNPENLVVLEMPHSQIEQLWSENQYLDKLRTIDLSNSENLTQFPDLSQAPHLESMNLGGHRNLLQVPSYLEYFDKLTVLNLSGNSNLKNLKAIPQRIQYLDLEGTGIEELPSSIGSLDKLFSLILRNCKGLKKLSSSMHKLKSLDHLNLYGCSSLDNFPDLPMEIRYLNLSGTAIEQVPSQIEGLSNLQILDLGNCRRLKTAPKRIMPLTQACYEDYKPDIEMVSFMNCLNLDENARDNLMEYAQLRVWRMATAAASLRPTPGDEDEQSQLFVCCPGNKIPSWFNYQSEGSSITIKLPSQWFRTNFLGFTLCVVVAFNNYKDYSSLDFQTQSEFTTSSGESYKFDTKLIGWVGNEGWDSFTVVRLVDADHLFLWYDHSFNLNVLKGDERENWCSNLRNATEVSFEFNPVDLFSDPVESCYVKKCGVCLIYAQDQDSTIVMDEDVGKLTVGESSKSKRPRQAYEPTGTSIFSDNGDDEEEGEPQPKRN</sequence>
<dbReference type="PROSITE" id="PS50104">
    <property type="entry name" value="TIR"/>
    <property type="match status" value="1"/>
</dbReference>
<reference evidence="9" key="1">
    <citation type="submission" date="2018-11" db="EMBL/GenBank/DDBJ databases">
        <authorList>
            <person name="Grassa J C."/>
        </authorList>
    </citation>
    <scope>NUCLEOTIDE SEQUENCE [LARGE SCALE GENOMIC DNA]</scope>
</reference>
<dbReference type="Proteomes" id="UP000596661">
    <property type="component" value="Chromosome 6"/>
</dbReference>
<dbReference type="GO" id="GO:0007165">
    <property type="term" value="P:signal transduction"/>
    <property type="evidence" value="ECO:0007669"/>
    <property type="project" value="InterPro"/>
</dbReference>
<dbReference type="EC" id="3.2.2.6" evidence="1"/>
<dbReference type="Pfam" id="PF20160">
    <property type="entry name" value="C-JID"/>
    <property type="match status" value="1"/>
</dbReference>
<dbReference type="Gene3D" id="3.40.50.10140">
    <property type="entry name" value="Toll/interleukin-1 receptor homology (TIR) domain"/>
    <property type="match status" value="1"/>
</dbReference>
<evidence type="ECO:0000256" key="5">
    <source>
        <dbReference type="ARBA" id="ARBA00023027"/>
    </source>
</evidence>
<dbReference type="InterPro" id="IPR035897">
    <property type="entry name" value="Toll_tir_struct_dom_sf"/>
</dbReference>
<dbReference type="GO" id="GO:0043531">
    <property type="term" value="F:ADP binding"/>
    <property type="evidence" value="ECO:0007669"/>
    <property type="project" value="InterPro"/>
</dbReference>
<evidence type="ECO:0000313" key="9">
    <source>
        <dbReference type="EnsemblPlants" id="cds.evm.model.06.523"/>
    </source>
</evidence>
<dbReference type="Pfam" id="PF07725">
    <property type="entry name" value="LRR_3"/>
    <property type="match status" value="1"/>
</dbReference>
<dbReference type="SUPFAM" id="SSF52058">
    <property type="entry name" value="L domain-like"/>
    <property type="match status" value="1"/>
</dbReference>
<dbReference type="Gene3D" id="3.40.50.300">
    <property type="entry name" value="P-loop containing nucleotide triphosphate hydrolases"/>
    <property type="match status" value="1"/>
</dbReference>
<dbReference type="SUPFAM" id="SSF52540">
    <property type="entry name" value="P-loop containing nucleoside triphosphate hydrolases"/>
    <property type="match status" value="1"/>
</dbReference>
<dbReference type="InterPro" id="IPR000157">
    <property type="entry name" value="TIR_dom"/>
</dbReference>